<sequence length="161" mass="16029">MAISNRFHFKAFGTAAAAGLLIAVSGCASSYGAGEVYGAGVGEAATVREGTVVAVRQVQIKPDQNYLGAGVGAVLGGLAGSQLGGGDTARTAGGVAGAVAGGVIGNEVSKAGNTRPGYAYTIDFGNGQLKEIVQGADVYIEPGRRVFVSFGSDRVRVTPAY</sequence>
<evidence type="ECO:0000259" key="6">
    <source>
        <dbReference type="Pfam" id="PF05433"/>
    </source>
</evidence>
<dbReference type="PROSITE" id="PS51257">
    <property type="entry name" value="PROKAR_LIPOPROTEIN"/>
    <property type="match status" value="1"/>
</dbReference>
<evidence type="ECO:0000256" key="3">
    <source>
        <dbReference type="ARBA" id="ARBA00015281"/>
    </source>
</evidence>
<comment type="subcellular location">
    <subcellularLocation>
        <location evidence="1">Cell outer membrane</location>
        <topology evidence="1">Lipid-anchor</topology>
    </subcellularLocation>
</comment>
<keyword evidence="5" id="KW-0732">Signal</keyword>
<accession>A0ABW1S7E9</accession>
<comment type="similarity">
    <text evidence="2">Belongs to the rickettsiale 17 kDa surface antigen family.</text>
</comment>
<evidence type="ECO:0000256" key="2">
    <source>
        <dbReference type="ARBA" id="ARBA00008681"/>
    </source>
</evidence>
<protein>
    <recommendedName>
        <fullName evidence="3">17 kDa surface antigen</fullName>
    </recommendedName>
</protein>
<dbReference type="Proteomes" id="UP001596303">
    <property type="component" value="Unassembled WGS sequence"/>
</dbReference>
<evidence type="ECO:0000313" key="8">
    <source>
        <dbReference type="Proteomes" id="UP001596303"/>
    </source>
</evidence>
<dbReference type="EMBL" id="JBHSSW010000005">
    <property type="protein sequence ID" value="MFC6197611.1"/>
    <property type="molecule type" value="Genomic_DNA"/>
</dbReference>
<proteinExistence type="inferred from homology"/>
<evidence type="ECO:0000256" key="4">
    <source>
        <dbReference type="ARBA" id="ARBA00023288"/>
    </source>
</evidence>
<evidence type="ECO:0000313" key="7">
    <source>
        <dbReference type="EMBL" id="MFC6197611.1"/>
    </source>
</evidence>
<reference evidence="8" key="1">
    <citation type="journal article" date="2019" name="Int. J. Syst. Evol. Microbiol.">
        <title>The Global Catalogue of Microorganisms (GCM) 10K type strain sequencing project: providing services to taxonomists for standard genome sequencing and annotation.</title>
        <authorList>
            <consortium name="The Broad Institute Genomics Platform"/>
            <consortium name="The Broad Institute Genome Sequencing Center for Infectious Disease"/>
            <person name="Wu L."/>
            <person name="Ma J."/>
        </authorList>
    </citation>
    <scope>NUCLEOTIDE SEQUENCE [LARGE SCALE GENOMIC DNA]</scope>
    <source>
        <strain evidence="8">CGMCC-1.15741</strain>
    </source>
</reference>
<dbReference type="Pfam" id="PF05433">
    <property type="entry name" value="Rick_17kDa_Anti"/>
    <property type="match status" value="1"/>
</dbReference>
<evidence type="ECO:0000256" key="1">
    <source>
        <dbReference type="ARBA" id="ARBA00004459"/>
    </source>
</evidence>
<organism evidence="7 8">
    <name type="scientific">Ponticaulis profundi</name>
    <dbReference type="NCBI Taxonomy" id="2665222"/>
    <lineage>
        <taxon>Bacteria</taxon>
        <taxon>Pseudomonadati</taxon>
        <taxon>Pseudomonadota</taxon>
        <taxon>Alphaproteobacteria</taxon>
        <taxon>Hyphomonadales</taxon>
        <taxon>Hyphomonadaceae</taxon>
        <taxon>Ponticaulis</taxon>
    </lineage>
</organism>
<keyword evidence="8" id="KW-1185">Reference proteome</keyword>
<gene>
    <name evidence="7" type="ORF">ACFQDM_05950</name>
</gene>
<feature type="domain" description="Glycine zipper 2TM" evidence="6">
    <location>
        <begin position="67"/>
        <end position="108"/>
    </location>
</feature>
<keyword evidence="4" id="KW-0449">Lipoprotein</keyword>
<dbReference type="InterPro" id="IPR008816">
    <property type="entry name" value="Gly_zipper_2TM_dom"/>
</dbReference>
<name>A0ABW1S7E9_9PROT</name>
<feature type="signal peptide" evidence="5">
    <location>
        <begin position="1"/>
        <end position="28"/>
    </location>
</feature>
<evidence type="ECO:0000256" key="5">
    <source>
        <dbReference type="SAM" id="SignalP"/>
    </source>
</evidence>
<comment type="caution">
    <text evidence="7">The sequence shown here is derived from an EMBL/GenBank/DDBJ whole genome shotgun (WGS) entry which is preliminary data.</text>
</comment>
<feature type="chain" id="PRO_5047265229" description="17 kDa surface antigen" evidence="5">
    <location>
        <begin position="29"/>
        <end position="161"/>
    </location>
</feature>